<dbReference type="SUPFAM" id="SSF52833">
    <property type="entry name" value="Thioredoxin-like"/>
    <property type="match status" value="1"/>
</dbReference>
<evidence type="ECO:0000313" key="9">
    <source>
        <dbReference type="EMBL" id="OGL53467.1"/>
    </source>
</evidence>
<evidence type="ECO:0000256" key="8">
    <source>
        <dbReference type="SAM" id="Phobius"/>
    </source>
</evidence>
<feature type="region of interest" description="Disordered" evidence="7">
    <location>
        <begin position="351"/>
        <end position="371"/>
    </location>
</feature>
<comment type="subcellular location">
    <subcellularLocation>
        <location evidence="1">Cell inner membrane</location>
    </subcellularLocation>
</comment>
<accession>A0A1F7SJS1</accession>
<evidence type="ECO:0008006" key="11">
    <source>
        <dbReference type="Google" id="ProtNLM"/>
    </source>
</evidence>
<keyword evidence="4" id="KW-0808">Transferase</keyword>
<reference evidence="9 10" key="1">
    <citation type="journal article" date="2016" name="Nat. Commun.">
        <title>Thousands of microbial genomes shed light on interconnected biogeochemical processes in an aquifer system.</title>
        <authorList>
            <person name="Anantharaman K."/>
            <person name="Brown C.T."/>
            <person name="Hug L.A."/>
            <person name="Sharon I."/>
            <person name="Castelle C.J."/>
            <person name="Probst A.J."/>
            <person name="Thomas B.C."/>
            <person name="Singh A."/>
            <person name="Wilkins M.J."/>
            <person name="Karaoz U."/>
            <person name="Brodie E.L."/>
            <person name="Williams K.H."/>
            <person name="Hubbard S.S."/>
            <person name="Banfield J.F."/>
        </authorList>
    </citation>
    <scope>NUCLEOTIDE SEQUENCE [LARGE SCALE GENOMIC DNA]</scope>
</reference>
<dbReference type="EMBL" id="MGDI01000025">
    <property type="protein sequence ID" value="OGL53467.1"/>
    <property type="molecule type" value="Genomic_DNA"/>
</dbReference>
<evidence type="ECO:0000256" key="7">
    <source>
        <dbReference type="SAM" id="MobiDB-lite"/>
    </source>
</evidence>
<dbReference type="AlphaFoldDB" id="A0A1F7SJS1"/>
<dbReference type="PANTHER" id="PTHR30606:SF10">
    <property type="entry name" value="PHOSPHATIDYLINOSITOL MANNOSIDE ACYLTRANSFERASE"/>
    <property type="match status" value="1"/>
</dbReference>
<evidence type="ECO:0000256" key="5">
    <source>
        <dbReference type="ARBA" id="ARBA00023136"/>
    </source>
</evidence>
<comment type="caution">
    <text evidence="9">The sequence shown here is derived from an EMBL/GenBank/DDBJ whole genome shotgun (WGS) entry which is preliminary data.</text>
</comment>
<protein>
    <recommendedName>
        <fullName evidence="11">Glutaredoxin domain-containing protein</fullName>
    </recommendedName>
</protein>
<organism evidence="9 10">
    <name type="scientific">Candidatus Schekmanbacteria bacterium RIFCSPLOWO2_12_FULL_38_15</name>
    <dbReference type="NCBI Taxonomy" id="1817883"/>
    <lineage>
        <taxon>Bacteria</taxon>
        <taxon>Candidatus Schekmaniibacteriota</taxon>
    </lineage>
</organism>
<evidence type="ECO:0000256" key="3">
    <source>
        <dbReference type="ARBA" id="ARBA00022519"/>
    </source>
</evidence>
<dbReference type="PANTHER" id="PTHR30606">
    <property type="entry name" value="LIPID A BIOSYNTHESIS LAUROYL ACYLTRANSFERASE"/>
    <property type="match status" value="1"/>
</dbReference>
<dbReference type="GO" id="GO:0009247">
    <property type="term" value="P:glycolipid biosynthetic process"/>
    <property type="evidence" value="ECO:0007669"/>
    <property type="project" value="UniProtKB-ARBA"/>
</dbReference>
<dbReference type="CDD" id="cd07984">
    <property type="entry name" value="LPLAT_LABLAT-like"/>
    <property type="match status" value="1"/>
</dbReference>
<dbReference type="Pfam" id="PF03279">
    <property type="entry name" value="Lip_A_acyltrans"/>
    <property type="match status" value="1"/>
</dbReference>
<keyword evidence="8" id="KW-0812">Transmembrane</keyword>
<feature type="transmembrane region" description="Helical" evidence="8">
    <location>
        <begin position="36"/>
        <end position="54"/>
    </location>
</feature>
<dbReference type="InterPro" id="IPR036249">
    <property type="entry name" value="Thioredoxin-like_sf"/>
</dbReference>
<evidence type="ECO:0000313" key="10">
    <source>
        <dbReference type="Proteomes" id="UP000178082"/>
    </source>
</evidence>
<dbReference type="Proteomes" id="UP000178082">
    <property type="component" value="Unassembled WGS sequence"/>
</dbReference>
<gene>
    <name evidence="9" type="ORF">A3G31_08190</name>
</gene>
<evidence type="ECO:0000256" key="4">
    <source>
        <dbReference type="ARBA" id="ARBA00022679"/>
    </source>
</evidence>
<keyword evidence="6" id="KW-0012">Acyltransferase</keyword>
<keyword evidence="3" id="KW-0997">Cell inner membrane</keyword>
<dbReference type="GO" id="GO:0016746">
    <property type="term" value="F:acyltransferase activity"/>
    <property type="evidence" value="ECO:0007669"/>
    <property type="project" value="UniProtKB-KW"/>
</dbReference>
<dbReference type="CDD" id="cd02066">
    <property type="entry name" value="GRX_family"/>
    <property type="match status" value="1"/>
</dbReference>
<dbReference type="InterPro" id="IPR004960">
    <property type="entry name" value="LipA_acyltrans"/>
</dbReference>
<name>A0A1F7SJS1_9BACT</name>
<keyword evidence="8" id="KW-1133">Transmembrane helix</keyword>
<evidence type="ECO:0000256" key="6">
    <source>
        <dbReference type="ARBA" id="ARBA00023315"/>
    </source>
</evidence>
<dbReference type="GO" id="GO:0005886">
    <property type="term" value="C:plasma membrane"/>
    <property type="evidence" value="ECO:0007669"/>
    <property type="project" value="UniProtKB-SubCell"/>
</dbReference>
<dbReference type="STRING" id="1817883.A3G31_08190"/>
<keyword evidence="5 8" id="KW-0472">Membrane</keyword>
<evidence type="ECO:0000256" key="2">
    <source>
        <dbReference type="ARBA" id="ARBA00022475"/>
    </source>
</evidence>
<sequence>MKNSFSKKVIIPPTPPLAKGGWGDLIKKQIKKTRRYFVYLAVRLLVLSIWYLPFKAKSSIGAFGGWVCYLILRKDRKRAEENIKFVFGNKFSEKEIKDTAKISFINLGRNGIEALHIPKINLSNLKNYVSVEGLEHLDEALKKGKGAIVITGHIGNWEFFPASISLMGYPTAVISRRYSNQWIDEILKNLRVFHGTKVIVREKGYENHMMKEVLEALRNNEILGLLIDQYTRRGFLCVDFFGKPATTPTGTAVFAMKTGASVLPGCVIRRDKDNFLIKFYPPEEVVITGDREKDIYTNTLNFTKAIERMITEYPSQWAWMHDRWKLKEKQKLKIKSQNEVRSETVGADLASAHLNPHPASSNKRATSHESRNPKLPLVEIYSKPHCSLCEEAKKILLKVKETLHFELKEIDISSDNSVLEKYKEQIPIIFINGKKAFKFHVDEEELKKKLIRG</sequence>
<dbReference type="Gene3D" id="3.40.30.10">
    <property type="entry name" value="Glutaredoxin"/>
    <property type="match status" value="1"/>
</dbReference>
<proteinExistence type="predicted"/>
<keyword evidence="2" id="KW-1003">Cell membrane</keyword>
<evidence type="ECO:0000256" key="1">
    <source>
        <dbReference type="ARBA" id="ARBA00004533"/>
    </source>
</evidence>
<dbReference type="Pfam" id="PF05768">
    <property type="entry name" value="Glrx-like"/>
    <property type="match status" value="1"/>
</dbReference>
<dbReference type="InterPro" id="IPR008554">
    <property type="entry name" value="Glutaredoxin-like"/>
</dbReference>